<evidence type="ECO:0000256" key="1">
    <source>
        <dbReference type="SAM" id="MobiDB-lite"/>
    </source>
</evidence>
<evidence type="ECO:0000313" key="3">
    <source>
        <dbReference type="EMBL" id="KAF2108821.1"/>
    </source>
</evidence>
<gene>
    <name evidence="3" type="ORF">BDV96DRAFT_652434</name>
</gene>
<organism evidence="3 4">
    <name type="scientific">Lophiotrema nucula</name>
    <dbReference type="NCBI Taxonomy" id="690887"/>
    <lineage>
        <taxon>Eukaryota</taxon>
        <taxon>Fungi</taxon>
        <taxon>Dikarya</taxon>
        <taxon>Ascomycota</taxon>
        <taxon>Pezizomycotina</taxon>
        <taxon>Dothideomycetes</taxon>
        <taxon>Pleosporomycetidae</taxon>
        <taxon>Pleosporales</taxon>
        <taxon>Lophiotremataceae</taxon>
        <taxon>Lophiotrema</taxon>
    </lineage>
</organism>
<sequence>MDFDELSRYLLTTGLTATGSLSTFTTGRYSNHTRAHTLHSTVQTRTSTSIISSSSTAGRPTFPIITRSTLVTSTSTPTSPSQLPPTPTSFTADSQRLSSTTAMGVGVSIGVASIVSIVCLGLLLYRYKRRQTPEYQHYQQAKLWKGFTPQKRSSQLSTTSTVDEKLQHVYVAELPVPPSPLIVISPALSSGSRSSWHSPLPSPFTPPARPRPFIELPI</sequence>
<dbReference type="EMBL" id="ML977345">
    <property type="protein sequence ID" value="KAF2108821.1"/>
    <property type="molecule type" value="Genomic_DNA"/>
</dbReference>
<keyword evidence="2" id="KW-0812">Transmembrane</keyword>
<accession>A0A6A5YRN8</accession>
<keyword evidence="4" id="KW-1185">Reference proteome</keyword>
<dbReference type="AlphaFoldDB" id="A0A6A5YRN8"/>
<evidence type="ECO:0000313" key="4">
    <source>
        <dbReference type="Proteomes" id="UP000799770"/>
    </source>
</evidence>
<dbReference type="OrthoDB" id="3723527at2759"/>
<dbReference type="Proteomes" id="UP000799770">
    <property type="component" value="Unassembled WGS sequence"/>
</dbReference>
<name>A0A6A5YRN8_9PLEO</name>
<evidence type="ECO:0008006" key="5">
    <source>
        <dbReference type="Google" id="ProtNLM"/>
    </source>
</evidence>
<protein>
    <recommendedName>
        <fullName evidence="5">Mid2 domain-containing protein</fullName>
    </recommendedName>
</protein>
<keyword evidence="2" id="KW-1133">Transmembrane helix</keyword>
<reference evidence="3" key="1">
    <citation type="journal article" date="2020" name="Stud. Mycol.">
        <title>101 Dothideomycetes genomes: a test case for predicting lifestyles and emergence of pathogens.</title>
        <authorList>
            <person name="Haridas S."/>
            <person name="Albert R."/>
            <person name="Binder M."/>
            <person name="Bloem J."/>
            <person name="Labutti K."/>
            <person name="Salamov A."/>
            <person name="Andreopoulos B."/>
            <person name="Baker S."/>
            <person name="Barry K."/>
            <person name="Bills G."/>
            <person name="Bluhm B."/>
            <person name="Cannon C."/>
            <person name="Castanera R."/>
            <person name="Culley D."/>
            <person name="Daum C."/>
            <person name="Ezra D."/>
            <person name="Gonzalez J."/>
            <person name="Henrissat B."/>
            <person name="Kuo A."/>
            <person name="Liang C."/>
            <person name="Lipzen A."/>
            <person name="Lutzoni F."/>
            <person name="Magnuson J."/>
            <person name="Mondo S."/>
            <person name="Nolan M."/>
            <person name="Ohm R."/>
            <person name="Pangilinan J."/>
            <person name="Park H.-J."/>
            <person name="Ramirez L."/>
            <person name="Alfaro M."/>
            <person name="Sun H."/>
            <person name="Tritt A."/>
            <person name="Yoshinaga Y."/>
            <person name="Zwiers L.-H."/>
            <person name="Turgeon B."/>
            <person name="Goodwin S."/>
            <person name="Spatafora J."/>
            <person name="Crous P."/>
            <person name="Grigoriev I."/>
        </authorList>
    </citation>
    <scope>NUCLEOTIDE SEQUENCE</scope>
    <source>
        <strain evidence="3">CBS 627.86</strain>
    </source>
</reference>
<proteinExistence type="predicted"/>
<evidence type="ECO:0000256" key="2">
    <source>
        <dbReference type="SAM" id="Phobius"/>
    </source>
</evidence>
<keyword evidence="2" id="KW-0472">Membrane</keyword>
<feature type="region of interest" description="Disordered" evidence="1">
    <location>
        <begin position="70"/>
        <end position="93"/>
    </location>
</feature>
<feature type="compositionally biased region" description="Low complexity" evidence="1">
    <location>
        <begin position="70"/>
        <end position="81"/>
    </location>
</feature>
<feature type="transmembrane region" description="Helical" evidence="2">
    <location>
        <begin position="102"/>
        <end position="125"/>
    </location>
</feature>